<dbReference type="PANTHER" id="PTHR33204:SF29">
    <property type="entry name" value="TRANSCRIPTIONAL REGULATOR"/>
    <property type="match status" value="1"/>
</dbReference>
<reference evidence="5 6" key="2">
    <citation type="journal article" date="2010" name="Stand. Genomic Sci.">
        <title>Complete genome sequence of Chitinophaga pinensis type strain (UQM 2034).</title>
        <authorList>
            <person name="Glavina Del Rio T."/>
            <person name="Abt B."/>
            <person name="Spring S."/>
            <person name="Lapidus A."/>
            <person name="Nolan M."/>
            <person name="Tice H."/>
            <person name="Copeland A."/>
            <person name="Cheng J.F."/>
            <person name="Chen F."/>
            <person name="Bruce D."/>
            <person name="Goodwin L."/>
            <person name="Pitluck S."/>
            <person name="Ivanova N."/>
            <person name="Mavromatis K."/>
            <person name="Mikhailova N."/>
            <person name="Pati A."/>
            <person name="Chen A."/>
            <person name="Palaniappan K."/>
            <person name="Land M."/>
            <person name="Hauser L."/>
            <person name="Chang Y.J."/>
            <person name="Jeffries C.D."/>
            <person name="Chain P."/>
            <person name="Saunders E."/>
            <person name="Detter J.C."/>
            <person name="Brettin T."/>
            <person name="Rohde M."/>
            <person name="Goker M."/>
            <person name="Bristow J."/>
            <person name="Eisen J.A."/>
            <person name="Markowitz V."/>
            <person name="Hugenholtz P."/>
            <person name="Kyrpides N.C."/>
            <person name="Klenk H.P."/>
            <person name="Lucas S."/>
        </authorList>
    </citation>
    <scope>NUCLEOTIDE SEQUENCE [LARGE SCALE GENOMIC DNA]</scope>
    <source>
        <strain evidence="6">ATCC 43595 / DSM 2588 / LMG 13176 / NBRC 15968 / NCIMB 11800 / UQM 2034</strain>
    </source>
</reference>
<gene>
    <name evidence="5" type="ordered locus">Cpin_2647</name>
</gene>
<dbReference type="InterPro" id="IPR036390">
    <property type="entry name" value="WH_DNA-bd_sf"/>
</dbReference>
<accession>A0A979G3J3</accession>
<dbReference type="KEGG" id="cpi:Cpin_2647"/>
<dbReference type="RefSeq" id="WP_012790305.1">
    <property type="nucleotide sequence ID" value="NC_013132.1"/>
</dbReference>
<name>A0A979G3J3_CHIPD</name>
<proteinExistence type="predicted"/>
<dbReference type="PROSITE" id="PS51118">
    <property type="entry name" value="HTH_HXLR"/>
    <property type="match status" value="1"/>
</dbReference>
<evidence type="ECO:0000256" key="3">
    <source>
        <dbReference type="ARBA" id="ARBA00023163"/>
    </source>
</evidence>
<keyword evidence="1" id="KW-0805">Transcription regulation</keyword>
<evidence type="ECO:0000259" key="4">
    <source>
        <dbReference type="PROSITE" id="PS51118"/>
    </source>
</evidence>
<evidence type="ECO:0000256" key="1">
    <source>
        <dbReference type="ARBA" id="ARBA00023015"/>
    </source>
</evidence>
<dbReference type="SUPFAM" id="SSF46785">
    <property type="entry name" value="Winged helix' DNA-binding domain"/>
    <property type="match status" value="1"/>
</dbReference>
<organism evidence="5 6">
    <name type="scientific">Chitinophaga pinensis (strain ATCC 43595 / DSM 2588 / LMG 13176 / NBRC 15968 / NCIMB 11800 / UQM 2034)</name>
    <dbReference type="NCBI Taxonomy" id="485918"/>
    <lineage>
        <taxon>Bacteria</taxon>
        <taxon>Pseudomonadati</taxon>
        <taxon>Bacteroidota</taxon>
        <taxon>Chitinophagia</taxon>
        <taxon>Chitinophagales</taxon>
        <taxon>Chitinophagaceae</taxon>
        <taxon>Chitinophaga</taxon>
    </lineage>
</organism>
<dbReference type="Pfam" id="PF01638">
    <property type="entry name" value="HxlR"/>
    <property type="match status" value="1"/>
</dbReference>
<dbReference type="GO" id="GO:0003677">
    <property type="term" value="F:DNA binding"/>
    <property type="evidence" value="ECO:0007669"/>
    <property type="project" value="UniProtKB-KW"/>
</dbReference>
<dbReference type="AlphaFoldDB" id="A0A979G3J3"/>
<evidence type="ECO:0000313" key="5">
    <source>
        <dbReference type="EMBL" id="ACU60129.1"/>
    </source>
</evidence>
<protein>
    <submittedName>
        <fullName evidence="5">Transcriptional regulator, HxlR family</fullName>
    </submittedName>
</protein>
<sequence length="116" mass="13590">MKKVSRQQIDLQVDLKYLEDTLFVISGKWTMKIISALSCGNKRFREIGKAIPDITFRMLSKELQQLEANKLISRTVTTEGRMLIHYEITEYAKTLIPVISEMIKWGKDHRRAYRSV</sequence>
<reference evidence="6" key="1">
    <citation type="submission" date="2009-08" db="EMBL/GenBank/DDBJ databases">
        <title>The complete genome of Chitinophaga pinensis DSM 2588.</title>
        <authorList>
            <consortium name="US DOE Joint Genome Institute (JGI-PGF)"/>
            <person name="Lucas S."/>
            <person name="Copeland A."/>
            <person name="Lapidus A."/>
            <person name="Glavina del Rio T."/>
            <person name="Dalin E."/>
            <person name="Tice H."/>
            <person name="Bruce D."/>
            <person name="Goodwin L."/>
            <person name="Pitluck S."/>
            <person name="Kyrpides N."/>
            <person name="Mavromatis K."/>
            <person name="Ivanova N."/>
            <person name="Mikhailova N."/>
            <person name="Sims D."/>
            <person name="Meinche L."/>
            <person name="Brettin T."/>
            <person name="Detter J.C."/>
            <person name="Han C."/>
            <person name="Larimer F."/>
            <person name="Land M."/>
            <person name="Hauser L."/>
            <person name="Markowitz V."/>
            <person name="Cheng J.-F."/>
            <person name="Hugenholtz P."/>
            <person name="Woyke T."/>
            <person name="Wu D."/>
            <person name="Spring S."/>
            <person name="Klenk H.-P."/>
            <person name="Eisen J.A."/>
        </authorList>
    </citation>
    <scope>NUCLEOTIDE SEQUENCE [LARGE SCALE GENOMIC DNA]</scope>
    <source>
        <strain evidence="6">ATCC 43595 / DSM 2588 / LMG 13176 / NBRC 15968 / NCIMB 11800 / UQM 2034</strain>
    </source>
</reference>
<dbReference type="OrthoDB" id="2619345at2"/>
<dbReference type="Gene3D" id="1.10.10.10">
    <property type="entry name" value="Winged helix-like DNA-binding domain superfamily/Winged helix DNA-binding domain"/>
    <property type="match status" value="1"/>
</dbReference>
<keyword evidence="3" id="KW-0804">Transcription</keyword>
<dbReference type="Proteomes" id="UP000002215">
    <property type="component" value="Chromosome"/>
</dbReference>
<keyword evidence="2" id="KW-0238">DNA-binding</keyword>
<dbReference type="EMBL" id="CP001699">
    <property type="protein sequence ID" value="ACU60129.1"/>
    <property type="molecule type" value="Genomic_DNA"/>
</dbReference>
<dbReference type="InterPro" id="IPR036388">
    <property type="entry name" value="WH-like_DNA-bd_sf"/>
</dbReference>
<evidence type="ECO:0000313" key="6">
    <source>
        <dbReference type="Proteomes" id="UP000002215"/>
    </source>
</evidence>
<evidence type="ECO:0000256" key="2">
    <source>
        <dbReference type="ARBA" id="ARBA00023125"/>
    </source>
</evidence>
<feature type="domain" description="HTH hxlR-type" evidence="4">
    <location>
        <begin position="15"/>
        <end position="114"/>
    </location>
</feature>
<dbReference type="InterPro" id="IPR002577">
    <property type="entry name" value="HTH_HxlR"/>
</dbReference>
<dbReference type="PANTHER" id="PTHR33204">
    <property type="entry name" value="TRANSCRIPTIONAL REGULATOR, MARR FAMILY"/>
    <property type="match status" value="1"/>
</dbReference>